<dbReference type="AlphaFoldDB" id="A0A6A6PDP4"/>
<sequence length="162" mass="17734">MSFKAKNLSYEAKEPAFLRRLRGEVAADPGTESRDRPSVARPKRLKNDDDDDEPTYVVEGSHDTLSKAEYDALVSGKSPDGEDGETKAGAPESSSKDAKEDPSRKKQHVAEVGQHQKKRKAAKVVGDAAEDTQDAPRSRPKKPKKKTKAVKLSFGDDEEDGQ</sequence>
<dbReference type="Pfam" id="PF15377">
    <property type="entry name" value="DUF4604"/>
    <property type="match status" value="1"/>
</dbReference>
<evidence type="ECO:0000313" key="4">
    <source>
        <dbReference type="Proteomes" id="UP000799766"/>
    </source>
</evidence>
<name>A0A6A6PDP4_9PEZI</name>
<reference evidence="3" key="1">
    <citation type="journal article" date="2020" name="Stud. Mycol.">
        <title>101 Dothideomycetes genomes: a test case for predicting lifestyles and emergence of pathogens.</title>
        <authorList>
            <person name="Haridas S."/>
            <person name="Albert R."/>
            <person name="Binder M."/>
            <person name="Bloem J."/>
            <person name="Labutti K."/>
            <person name="Salamov A."/>
            <person name="Andreopoulos B."/>
            <person name="Baker S."/>
            <person name="Barry K."/>
            <person name="Bills G."/>
            <person name="Bluhm B."/>
            <person name="Cannon C."/>
            <person name="Castanera R."/>
            <person name="Culley D."/>
            <person name="Daum C."/>
            <person name="Ezra D."/>
            <person name="Gonzalez J."/>
            <person name="Henrissat B."/>
            <person name="Kuo A."/>
            <person name="Liang C."/>
            <person name="Lipzen A."/>
            <person name="Lutzoni F."/>
            <person name="Magnuson J."/>
            <person name="Mondo S."/>
            <person name="Nolan M."/>
            <person name="Ohm R."/>
            <person name="Pangilinan J."/>
            <person name="Park H.-J."/>
            <person name="Ramirez L."/>
            <person name="Alfaro M."/>
            <person name="Sun H."/>
            <person name="Tritt A."/>
            <person name="Yoshinaga Y."/>
            <person name="Zwiers L.-H."/>
            <person name="Turgeon B."/>
            <person name="Goodwin S."/>
            <person name="Spatafora J."/>
            <person name="Crous P."/>
            <person name="Grigoriev I."/>
        </authorList>
    </citation>
    <scope>NUCLEOTIDE SEQUENCE</scope>
    <source>
        <strain evidence="3">ATCC 16933</strain>
    </source>
</reference>
<feature type="compositionally biased region" description="Basic and acidic residues" evidence="1">
    <location>
        <begin position="94"/>
        <end position="104"/>
    </location>
</feature>
<feature type="compositionally biased region" description="Basic residues" evidence="1">
    <location>
        <begin position="138"/>
        <end position="149"/>
    </location>
</feature>
<accession>A0A6A6PDP4</accession>
<evidence type="ECO:0000259" key="2">
    <source>
        <dbReference type="Pfam" id="PF15377"/>
    </source>
</evidence>
<dbReference type="Proteomes" id="UP000799766">
    <property type="component" value="Unassembled WGS sequence"/>
</dbReference>
<protein>
    <recommendedName>
        <fullName evidence="2">DUF4604 domain-containing protein</fullName>
    </recommendedName>
</protein>
<keyword evidence="4" id="KW-1185">Reference proteome</keyword>
<gene>
    <name evidence="3" type="ORF">BDY21DRAFT_277391</name>
</gene>
<proteinExistence type="predicted"/>
<feature type="region of interest" description="Disordered" evidence="1">
    <location>
        <begin position="22"/>
        <end position="162"/>
    </location>
</feature>
<organism evidence="3 4">
    <name type="scientific">Lineolata rhizophorae</name>
    <dbReference type="NCBI Taxonomy" id="578093"/>
    <lineage>
        <taxon>Eukaryota</taxon>
        <taxon>Fungi</taxon>
        <taxon>Dikarya</taxon>
        <taxon>Ascomycota</taxon>
        <taxon>Pezizomycotina</taxon>
        <taxon>Dothideomycetes</taxon>
        <taxon>Dothideomycetes incertae sedis</taxon>
        <taxon>Lineolatales</taxon>
        <taxon>Lineolataceae</taxon>
        <taxon>Lineolata</taxon>
    </lineage>
</organism>
<dbReference type="InterPro" id="IPR027911">
    <property type="entry name" value="DUF4604"/>
</dbReference>
<feature type="compositionally biased region" description="Basic and acidic residues" evidence="1">
    <location>
        <begin position="60"/>
        <end position="70"/>
    </location>
</feature>
<feature type="domain" description="DUF4604" evidence="2">
    <location>
        <begin position="6"/>
        <end position="158"/>
    </location>
</feature>
<evidence type="ECO:0000256" key="1">
    <source>
        <dbReference type="SAM" id="MobiDB-lite"/>
    </source>
</evidence>
<dbReference type="OrthoDB" id="5388322at2759"/>
<dbReference type="EMBL" id="MU001670">
    <property type="protein sequence ID" value="KAF2462105.1"/>
    <property type="molecule type" value="Genomic_DNA"/>
</dbReference>
<feature type="compositionally biased region" description="Basic and acidic residues" evidence="1">
    <location>
        <begin position="22"/>
        <end position="38"/>
    </location>
</feature>
<evidence type="ECO:0000313" key="3">
    <source>
        <dbReference type="EMBL" id="KAF2462105.1"/>
    </source>
</evidence>